<proteinExistence type="predicted"/>
<dbReference type="HOGENOM" id="CLU_1982792_0_0_1"/>
<gene>
    <name evidence="2" type="ORF">RirG_208840</name>
</gene>
<dbReference type="GO" id="GO:0004525">
    <property type="term" value="F:ribonuclease III activity"/>
    <property type="evidence" value="ECO:0007669"/>
    <property type="project" value="InterPro"/>
</dbReference>
<evidence type="ECO:0000259" key="1">
    <source>
        <dbReference type="PROSITE" id="PS50142"/>
    </source>
</evidence>
<organism evidence="2 3">
    <name type="scientific">Rhizophagus irregularis (strain DAOM 197198w)</name>
    <name type="common">Glomus intraradices</name>
    <dbReference type="NCBI Taxonomy" id="1432141"/>
    <lineage>
        <taxon>Eukaryota</taxon>
        <taxon>Fungi</taxon>
        <taxon>Fungi incertae sedis</taxon>
        <taxon>Mucoromycota</taxon>
        <taxon>Glomeromycotina</taxon>
        <taxon>Glomeromycetes</taxon>
        <taxon>Glomerales</taxon>
        <taxon>Glomeraceae</taxon>
        <taxon>Rhizophagus</taxon>
    </lineage>
</organism>
<protein>
    <recommendedName>
        <fullName evidence="1">RNase III domain-containing protein</fullName>
    </recommendedName>
</protein>
<dbReference type="SUPFAM" id="SSF69065">
    <property type="entry name" value="RNase III domain-like"/>
    <property type="match status" value="1"/>
</dbReference>
<dbReference type="OrthoDB" id="2387250at2759"/>
<dbReference type="PROSITE" id="PS50142">
    <property type="entry name" value="RNASE_3_2"/>
    <property type="match status" value="1"/>
</dbReference>
<dbReference type="Gene3D" id="1.10.1520.10">
    <property type="entry name" value="Ribonuclease III domain"/>
    <property type="match status" value="1"/>
</dbReference>
<keyword evidence="3" id="KW-1185">Reference proteome</keyword>
<dbReference type="Proteomes" id="UP000022910">
    <property type="component" value="Unassembled WGS sequence"/>
</dbReference>
<dbReference type="GO" id="GO:0006396">
    <property type="term" value="P:RNA processing"/>
    <property type="evidence" value="ECO:0007669"/>
    <property type="project" value="InterPro"/>
</dbReference>
<accession>A0A015JQF4</accession>
<dbReference type="InterPro" id="IPR036389">
    <property type="entry name" value="RNase_III_sf"/>
</dbReference>
<dbReference type="AlphaFoldDB" id="A0A015JQF4"/>
<sequence length="126" mass="14518">MFCVLRFATAKYLRFYTPSDIKVVTTFLVSNKLLAAYSLTLGLDKKNHMQGHVINKKIADAFEAYIGAYYLSDGEEATTRYLEQLMSPLFELVLSNIQTGRNPHKIMKVISNYFHMTFLTRIPKLK</sequence>
<reference evidence="2 3" key="1">
    <citation type="submission" date="2014-02" db="EMBL/GenBank/DDBJ databases">
        <title>Single nucleus genome sequencing reveals high similarity among nuclei of an endomycorrhizal fungus.</title>
        <authorList>
            <person name="Lin K."/>
            <person name="Geurts R."/>
            <person name="Zhang Z."/>
            <person name="Limpens E."/>
            <person name="Saunders D.G."/>
            <person name="Mu D."/>
            <person name="Pang E."/>
            <person name="Cao H."/>
            <person name="Cha H."/>
            <person name="Lin T."/>
            <person name="Zhou Q."/>
            <person name="Shang Y."/>
            <person name="Li Y."/>
            <person name="Ivanov S."/>
            <person name="Sharma T."/>
            <person name="Velzen R.V."/>
            <person name="Ruijter N.D."/>
            <person name="Aanen D.K."/>
            <person name="Win J."/>
            <person name="Kamoun S."/>
            <person name="Bisseling T."/>
            <person name="Huang S."/>
        </authorList>
    </citation>
    <scope>NUCLEOTIDE SEQUENCE [LARGE SCALE GENOMIC DNA]</scope>
    <source>
        <strain evidence="3">DAOM197198w</strain>
    </source>
</reference>
<name>A0A015JQF4_RHIIW</name>
<evidence type="ECO:0000313" key="3">
    <source>
        <dbReference type="Proteomes" id="UP000022910"/>
    </source>
</evidence>
<evidence type="ECO:0000313" key="2">
    <source>
        <dbReference type="EMBL" id="EXX57254.1"/>
    </source>
</evidence>
<comment type="caution">
    <text evidence="2">The sequence shown here is derived from an EMBL/GenBank/DDBJ whole genome shotgun (WGS) entry which is preliminary data.</text>
</comment>
<dbReference type="EMBL" id="JEMT01027420">
    <property type="protein sequence ID" value="EXX57254.1"/>
    <property type="molecule type" value="Genomic_DNA"/>
</dbReference>
<feature type="domain" description="RNase III" evidence="1">
    <location>
        <begin position="56"/>
        <end position="74"/>
    </location>
</feature>
<dbReference type="InterPro" id="IPR000999">
    <property type="entry name" value="RNase_III_dom"/>
</dbReference>
<dbReference type="CDD" id="cd00593">
    <property type="entry name" value="RIBOc"/>
    <property type="match status" value="1"/>
</dbReference>